<sequence>MPLPDGFLSERTAIDREPYAYMGSRANGAIHRTDLCTGEGRTLFTGAAGLVAVGLKLDRDGLLYLVGSTGVARTHDSHTGEVVTTHQLTSATGHFINDVALLGDRA</sequence>
<dbReference type="Proteomes" id="UP001165590">
    <property type="component" value="Unassembled WGS sequence"/>
</dbReference>
<dbReference type="EMBL" id="JAIFZO010000002">
    <property type="protein sequence ID" value="MCX4235787.1"/>
    <property type="molecule type" value="Genomic_DNA"/>
</dbReference>
<protein>
    <recommendedName>
        <fullName evidence="3">SMP-30/Gluconolactonase/LRE-like region domain-containing protein</fullName>
    </recommendedName>
</protein>
<reference evidence="1" key="1">
    <citation type="journal article" date="2022" name="bioRxiv">
        <title>Discovery and biosynthetic assessment of Streptomyces ortus sp nov. isolated from a deep-sea sponge.</title>
        <authorList>
            <person name="Williams S.E."/>
        </authorList>
    </citation>
    <scope>NUCLEOTIDE SEQUENCE</scope>
    <source>
        <strain evidence="1">A15ISP2-DRY2</strain>
    </source>
</reference>
<accession>A0ABT3V839</accession>
<organism evidence="1 2">
    <name type="scientific">Streptomyces ortus</name>
    <dbReference type="NCBI Taxonomy" id="2867268"/>
    <lineage>
        <taxon>Bacteria</taxon>
        <taxon>Bacillati</taxon>
        <taxon>Actinomycetota</taxon>
        <taxon>Actinomycetes</taxon>
        <taxon>Kitasatosporales</taxon>
        <taxon>Streptomycetaceae</taxon>
        <taxon>Streptomyces</taxon>
    </lineage>
</organism>
<evidence type="ECO:0000313" key="1">
    <source>
        <dbReference type="EMBL" id="MCX4235787.1"/>
    </source>
</evidence>
<dbReference type="RefSeq" id="WP_267028421.1">
    <property type="nucleotide sequence ID" value="NZ_JAIFZO010000002.1"/>
</dbReference>
<proteinExistence type="predicted"/>
<evidence type="ECO:0000313" key="2">
    <source>
        <dbReference type="Proteomes" id="UP001165590"/>
    </source>
</evidence>
<keyword evidence="2" id="KW-1185">Reference proteome</keyword>
<name>A0ABT3V839_9ACTN</name>
<evidence type="ECO:0008006" key="3">
    <source>
        <dbReference type="Google" id="ProtNLM"/>
    </source>
</evidence>
<comment type="caution">
    <text evidence="1">The sequence shown here is derived from an EMBL/GenBank/DDBJ whole genome shotgun (WGS) entry which is preliminary data.</text>
</comment>
<dbReference type="SUPFAM" id="SSF63829">
    <property type="entry name" value="Calcium-dependent phosphotriesterase"/>
    <property type="match status" value="1"/>
</dbReference>
<gene>
    <name evidence="1" type="ORF">K3769_24035</name>
</gene>